<dbReference type="Proteomes" id="UP000002432">
    <property type="component" value="Chromosome"/>
</dbReference>
<name>Q1IJD9_KORVE</name>
<dbReference type="HOGENOM" id="CLU_1956718_0_0_0"/>
<keyword evidence="1" id="KW-0812">Transmembrane</keyword>
<feature type="transmembrane region" description="Helical" evidence="1">
    <location>
        <begin position="94"/>
        <end position="120"/>
    </location>
</feature>
<dbReference type="RefSeq" id="WP_011524810.1">
    <property type="nucleotide sequence ID" value="NC_008009.1"/>
</dbReference>
<dbReference type="KEGG" id="aba:Acid345_4011"/>
<evidence type="ECO:0000313" key="2">
    <source>
        <dbReference type="EMBL" id="ABF43011.1"/>
    </source>
</evidence>
<keyword evidence="1" id="KW-1133">Transmembrane helix</keyword>
<sequence>MNDKTLTISSLLAILFFSFHWAYDIVFKMAPGDLSALFGILILVVWLYGTLVVGDRRSGCIIMLLGGLSGLFALVLHLRGAGLVGPRVANSSGVFLWVWTLLALGGTSAFSTILAARALWKGARAARP</sequence>
<keyword evidence="3" id="KW-1185">Reference proteome</keyword>
<dbReference type="AlphaFoldDB" id="Q1IJD9"/>
<proteinExistence type="predicted"/>
<accession>Q1IJD9</accession>
<evidence type="ECO:0000256" key="1">
    <source>
        <dbReference type="SAM" id="Phobius"/>
    </source>
</evidence>
<dbReference type="eggNOG" id="ENOG50336Y7">
    <property type="taxonomic scope" value="Bacteria"/>
</dbReference>
<protein>
    <recommendedName>
        <fullName evidence="4">Transmembrane protein</fullName>
    </recommendedName>
</protein>
<reference evidence="2 3" key="1">
    <citation type="journal article" date="2009" name="Appl. Environ. Microbiol.">
        <title>Three genomes from the phylum Acidobacteria provide insight into the lifestyles of these microorganisms in soils.</title>
        <authorList>
            <person name="Ward N.L."/>
            <person name="Challacombe J.F."/>
            <person name="Janssen P.H."/>
            <person name="Henrissat B."/>
            <person name="Coutinho P.M."/>
            <person name="Wu M."/>
            <person name="Xie G."/>
            <person name="Haft D.H."/>
            <person name="Sait M."/>
            <person name="Badger J."/>
            <person name="Barabote R.D."/>
            <person name="Bradley B."/>
            <person name="Brettin T.S."/>
            <person name="Brinkac L.M."/>
            <person name="Bruce D."/>
            <person name="Creasy T."/>
            <person name="Daugherty S.C."/>
            <person name="Davidsen T.M."/>
            <person name="DeBoy R.T."/>
            <person name="Detter J.C."/>
            <person name="Dodson R.J."/>
            <person name="Durkin A.S."/>
            <person name="Ganapathy A."/>
            <person name="Gwinn-Giglio M."/>
            <person name="Han C.S."/>
            <person name="Khouri H."/>
            <person name="Kiss H."/>
            <person name="Kothari S.P."/>
            <person name="Madupu R."/>
            <person name="Nelson K.E."/>
            <person name="Nelson W.C."/>
            <person name="Paulsen I."/>
            <person name="Penn K."/>
            <person name="Ren Q."/>
            <person name="Rosovitz M.J."/>
            <person name="Selengut J.D."/>
            <person name="Shrivastava S."/>
            <person name="Sullivan S.A."/>
            <person name="Tapia R."/>
            <person name="Thompson L.S."/>
            <person name="Watkins K.L."/>
            <person name="Yang Q."/>
            <person name="Yu C."/>
            <person name="Zafar N."/>
            <person name="Zhou L."/>
            <person name="Kuske C.R."/>
        </authorList>
    </citation>
    <scope>NUCLEOTIDE SEQUENCE [LARGE SCALE GENOMIC DNA]</scope>
    <source>
        <strain evidence="2 3">Ellin345</strain>
    </source>
</reference>
<evidence type="ECO:0000313" key="3">
    <source>
        <dbReference type="Proteomes" id="UP000002432"/>
    </source>
</evidence>
<feature type="transmembrane region" description="Helical" evidence="1">
    <location>
        <begin position="60"/>
        <end position="82"/>
    </location>
</feature>
<gene>
    <name evidence="2" type="ordered locus">Acid345_4011</name>
</gene>
<keyword evidence="1" id="KW-0472">Membrane</keyword>
<feature type="transmembrane region" description="Helical" evidence="1">
    <location>
        <begin position="32"/>
        <end position="53"/>
    </location>
</feature>
<dbReference type="EMBL" id="CP000360">
    <property type="protein sequence ID" value="ABF43011.1"/>
    <property type="molecule type" value="Genomic_DNA"/>
</dbReference>
<dbReference type="EnsemblBacteria" id="ABF43011">
    <property type="protein sequence ID" value="ABF43011"/>
    <property type="gene ID" value="Acid345_4011"/>
</dbReference>
<evidence type="ECO:0008006" key="4">
    <source>
        <dbReference type="Google" id="ProtNLM"/>
    </source>
</evidence>
<dbReference type="OrthoDB" id="9870065at2"/>
<organism evidence="2 3">
    <name type="scientific">Koribacter versatilis (strain Ellin345)</name>
    <dbReference type="NCBI Taxonomy" id="204669"/>
    <lineage>
        <taxon>Bacteria</taxon>
        <taxon>Pseudomonadati</taxon>
        <taxon>Acidobacteriota</taxon>
        <taxon>Terriglobia</taxon>
        <taxon>Terriglobales</taxon>
        <taxon>Candidatus Korobacteraceae</taxon>
        <taxon>Candidatus Korobacter</taxon>
    </lineage>
</organism>